<dbReference type="Proteomes" id="UP000314294">
    <property type="component" value="Unassembled WGS sequence"/>
</dbReference>
<sequence length="111" mass="11926">MSISAVRTGSGRAHIHRGSSVGPRSRARTPRCSSLGPHAGRSHSFGSFEFRRGETSDEPAEPWLDTTRLLIPHSGRTHTAPLCAVGLTSRTHLSGDGNYSETSVSRAQGRF</sequence>
<protein>
    <submittedName>
        <fullName evidence="2">Uncharacterized protein</fullName>
    </submittedName>
</protein>
<feature type="region of interest" description="Disordered" evidence="1">
    <location>
        <begin position="1"/>
        <end position="61"/>
    </location>
</feature>
<gene>
    <name evidence="2" type="ORF">EYF80_053712</name>
</gene>
<name>A0A4Z2F5D7_9TELE</name>
<keyword evidence="3" id="KW-1185">Reference proteome</keyword>
<reference evidence="2 3" key="1">
    <citation type="submission" date="2019-03" db="EMBL/GenBank/DDBJ databases">
        <title>First draft genome of Liparis tanakae, snailfish: a comprehensive survey of snailfish specific genes.</title>
        <authorList>
            <person name="Kim W."/>
            <person name="Song I."/>
            <person name="Jeong J.-H."/>
            <person name="Kim D."/>
            <person name="Kim S."/>
            <person name="Ryu S."/>
            <person name="Song J.Y."/>
            <person name="Lee S.K."/>
        </authorList>
    </citation>
    <scope>NUCLEOTIDE SEQUENCE [LARGE SCALE GENOMIC DNA]</scope>
    <source>
        <tissue evidence="2">Muscle</tissue>
    </source>
</reference>
<dbReference type="EMBL" id="SRLO01001658">
    <property type="protein sequence ID" value="TNN36123.1"/>
    <property type="molecule type" value="Genomic_DNA"/>
</dbReference>
<dbReference type="AlphaFoldDB" id="A0A4Z2F5D7"/>
<evidence type="ECO:0000313" key="2">
    <source>
        <dbReference type="EMBL" id="TNN36123.1"/>
    </source>
</evidence>
<feature type="region of interest" description="Disordered" evidence="1">
    <location>
        <begin position="91"/>
        <end position="111"/>
    </location>
</feature>
<evidence type="ECO:0000313" key="3">
    <source>
        <dbReference type="Proteomes" id="UP000314294"/>
    </source>
</evidence>
<organism evidence="2 3">
    <name type="scientific">Liparis tanakae</name>
    <name type="common">Tanaka's snailfish</name>
    <dbReference type="NCBI Taxonomy" id="230148"/>
    <lineage>
        <taxon>Eukaryota</taxon>
        <taxon>Metazoa</taxon>
        <taxon>Chordata</taxon>
        <taxon>Craniata</taxon>
        <taxon>Vertebrata</taxon>
        <taxon>Euteleostomi</taxon>
        <taxon>Actinopterygii</taxon>
        <taxon>Neopterygii</taxon>
        <taxon>Teleostei</taxon>
        <taxon>Neoteleostei</taxon>
        <taxon>Acanthomorphata</taxon>
        <taxon>Eupercaria</taxon>
        <taxon>Perciformes</taxon>
        <taxon>Cottioidei</taxon>
        <taxon>Cottales</taxon>
        <taxon>Liparidae</taxon>
        <taxon>Liparis</taxon>
    </lineage>
</organism>
<evidence type="ECO:0000256" key="1">
    <source>
        <dbReference type="SAM" id="MobiDB-lite"/>
    </source>
</evidence>
<accession>A0A4Z2F5D7</accession>
<proteinExistence type="predicted"/>
<comment type="caution">
    <text evidence="2">The sequence shown here is derived from an EMBL/GenBank/DDBJ whole genome shotgun (WGS) entry which is preliminary data.</text>
</comment>